<accession>A0A0C1II73</accession>
<organism evidence="1 2">
    <name type="scientific">Flavihumibacter solisilvae</name>
    <dbReference type="NCBI Taxonomy" id="1349421"/>
    <lineage>
        <taxon>Bacteria</taxon>
        <taxon>Pseudomonadati</taxon>
        <taxon>Bacteroidota</taxon>
        <taxon>Chitinophagia</taxon>
        <taxon>Chitinophagales</taxon>
        <taxon>Chitinophagaceae</taxon>
        <taxon>Flavihumibacter</taxon>
    </lineage>
</organism>
<proteinExistence type="predicted"/>
<dbReference type="EMBL" id="JSVC01000016">
    <property type="protein sequence ID" value="KIC93900.1"/>
    <property type="molecule type" value="Genomic_DNA"/>
</dbReference>
<evidence type="ECO:0000313" key="1">
    <source>
        <dbReference type="EMBL" id="KIC93900.1"/>
    </source>
</evidence>
<dbReference type="Proteomes" id="UP000031408">
    <property type="component" value="Unassembled WGS sequence"/>
</dbReference>
<comment type="caution">
    <text evidence="1">The sequence shown here is derived from an EMBL/GenBank/DDBJ whole genome shotgun (WGS) entry which is preliminary data.</text>
</comment>
<gene>
    <name evidence="1" type="ORF">OI18_15040</name>
</gene>
<protein>
    <submittedName>
        <fullName evidence="1">Uncharacterized protein</fullName>
    </submittedName>
</protein>
<dbReference type="STRING" id="1349421.OI18_15040"/>
<reference evidence="1 2" key="1">
    <citation type="submission" date="2014-11" db="EMBL/GenBank/DDBJ databases">
        <title>Genome sequence of Flavihumibacter solisilvae 3-3.</title>
        <authorList>
            <person name="Zhou G."/>
            <person name="Li M."/>
            <person name="Wang G."/>
        </authorList>
    </citation>
    <scope>NUCLEOTIDE SEQUENCE [LARGE SCALE GENOMIC DNA]</scope>
    <source>
        <strain evidence="1 2">3-3</strain>
    </source>
</reference>
<name>A0A0C1II73_9BACT</name>
<dbReference type="AlphaFoldDB" id="A0A0C1II73"/>
<evidence type="ECO:0000313" key="2">
    <source>
        <dbReference type="Proteomes" id="UP000031408"/>
    </source>
</evidence>
<sequence length="113" mass="12956">MGRINDLINALAVIMVKITNRQEQEALAVIDEHLDIALLHAYADGHDEQPDETLVKVQLDLLYLKTMLTALQQEPGVPSLKQLWERAIVKFEQANKATLHYDLIEKKERISRL</sequence>
<keyword evidence="2" id="KW-1185">Reference proteome</keyword>